<keyword evidence="2" id="KW-1185">Reference proteome</keyword>
<proteinExistence type="predicted"/>
<gene>
    <name evidence="1" type="ORF">L5515_010562</name>
</gene>
<reference evidence="1 2" key="1">
    <citation type="submission" date="2022-04" db="EMBL/GenBank/DDBJ databases">
        <title>Chromosome-level reference genomes for two strains of Caenorhabditis briggsae: an improved platform for comparative genomics.</title>
        <authorList>
            <person name="Stevens L."/>
            <person name="Andersen E."/>
        </authorList>
    </citation>
    <scope>NUCLEOTIDE SEQUENCE [LARGE SCALE GENOMIC DNA]</scope>
    <source>
        <strain evidence="1">VX34</strain>
        <tissue evidence="1">Whole-organism</tissue>
    </source>
</reference>
<protein>
    <submittedName>
        <fullName evidence="1">Uncharacterized protein</fullName>
    </submittedName>
</protein>
<sequence length="106" mass="12510">MYPMYGALQFVICLSQKPAIESLEDLYEFENFDEEYCVVTDIQNIDYPTELRAIPEDIVSRVQQQTREFVADVNDENKRLQYWSDLELTSSDSFDMEKCNQTALKF</sequence>
<evidence type="ECO:0000313" key="2">
    <source>
        <dbReference type="Proteomes" id="UP000829354"/>
    </source>
</evidence>
<dbReference type="Proteomes" id="UP000829354">
    <property type="component" value="Chromosome IV"/>
</dbReference>
<evidence type="ECO:0000313" key="1">
    <source>
        <dbReference type="EMBL" id="UMM27148.1"/>
    </source>
</evidence>
<accession>A0AAE9JE97</accession>
<organism evidence="1 2">
    <name type="scientific">Caenorhabditis briggsae</name>
    <dbReference type="NCBI Taxonomy" id="6238"/>
    <lineage>
        <taxon>Eukaryota</taxon>
        <taxon>Metazoa</taxon>
        <taxon>Ecdysozoa</taxon>
        <taxon>Nematoda</taxon>
        <taxon>Chromadorea</taxon>
        <taxon>Rhabditida</taxon>
        <taxon>Rhabditina</taxon>
        <taxon>Rhabditomorpha</taxon>
        <taxon>Rhabditoidea</taxon>
        <taxon>Rhabditidae</taxon>
        <taxon>Peloderinae</taxon>
        <taxon>Caenorhabditis</taxon>
    </lineage>
</organism>
<dbReference type="AlphaFoldDB" id="A0AAE9JE97"/>
<dbReference type="EMBL" id="CP092623">
    <property type="protein sequence ID" value="UMM27148.1"/>
    <property type="molecule type" value="Genomic_DNA"/>
</dbReference>
<name>A0AAE9JE97_CAEBR</name>